<evidence type="ECO:0000313" key="9">
    <source>
        <dbReference type="Proteomes" id="UP000751190"/>
    </source>
</evidence>
<dbReference type="GO" id="GO:0003677">
    <property type="term" value="F:DNA binding"/>
    <property type="evidence" value="ECO:0007669"/>
    <property type="project" value="UniProtKB-KW"/>
</dbReference>
<reference evidence="8" key="1">
    <citation type="submission" date="2021-05" db="EMBL/GenBank/DDBJ databases">
        <title>The genome of the haptophyte Pavlova lutheri (Diacronema luteri, Pavlovales) - a model for lipid biosynthesis in eukaryotic algae.</title>
        <authorList>
            <person name="Hulatt C.J."/>
            <person name="Posewitz M.C."/>
        </authorList>
    </citation>
    <scope>NUCLEOTIDE SEQUENCE</scope>
    <source>
        <strain evidence="8">NIVA-4/92</strain>
    </source>
</reference>
<evidence type="ECO:0000256" key="4">
    <source>
        <dbReference type="ARBA" id="ARBA00023163"/>
    </source>
</evidence>
<accession>A0A8J5XP90</accession>
<dbReference type="EMBL" id="JAGTXO010000006">
    <property type="protein sequence ID" value="KAG8467474.1"/>
    <property type="molecule type" value="Genomic_DNA"/>
</dbReference>
<feature type="region of interest" description="Disordered" evidence="6">
    <location>
        <begin position="105"/>
        <end position="138"/>
    </location>
</feature>
<keyword evidence="3" id="KW-0238">DNA-binding</keyword>
<comment type="subcellular location">
    <subcellularLocation>
        <location evidence="1">Nucleus</location>
    </subcellularLocation>
</comment>
<gene>
    <name evidence="8" type="ORF">KFE25_000790</name>
</gene>
<evidence type="ECO:0000313" key="8">
    <source>
        <dbReference type="EMBL" id="KAG8467474.1"/>
    </source>
</evidence>
<proteinExistence type="predicted"/>
<evidence type="ECO:0000256" key="6">
    <source>
        <dbReference type="SAM" id="MobiDB-lite"/>
    </source>
</evidence>
<sequence length="274" mass="29149">MCDQSASLAETRLASPANAIIGAGASGRRRKHDIKFKGVYSCRVSGGNFWQAQISVNGTTHHLGVFSSAVDAARAYDEQARIFGRRLNFEDPPIAAPVYGYPTGRARAPSAPSPAASTHDAHSWAASHAASMGGAHSSTGVHTISQMLNLPSPCQSVCMGHVVPAPVHHLAQQVDEQQWVDERRAQRDAHPLLLVHLLRQVDEQQWVGIPLGEPELAAYWRGAGTISLLAQQAVPQPPAPVHEPLAEFAGPMWPTLAKTDSDEDGAGGSCSSLI</sequence>
<comment type="caution">
    <text evidence="8">The sequence shown here is derived from an EMBL/GenBank/DDBJ whole genome shotgun (WGS) entry which is preliminary data.</text>
</comment>
<evidence type="ECO:0000256" key="2">
    <source>
        <dbReference type="ARBA" id="ARBA00023015"/>
    </source>
</evidence>
<feature type="domain" description="AP2/ERF" evidence="7">
    <location>
        <begin position="35"/>
        <end position="93"/>
    </location>
</feature>
<dbReference type="SMART" id="SM00380">
    <property type="entry name" value="AP2"/>
    <property type="match status" value="1"/>
</dbReference>
<dbReference type="GO" id="GO:0005634">
    <property type="term" value="C:nucleus"/>
    <property type="evidence" value="ECO:0007669"/>
    <property type="project" value="UniProtKB-SubCell"/>
</dbReference>
<dbReference type="SUPFAM" id="SSF54171">
    <property type="entry name" value="DNA-binding domain"/>
    <property type="match status" value="1"/>
</dbReference>
<dbReference type="InterPro" id="IPR036955">
    <property type="entry name" value="AP2/ERF_dom_sf"/>
</dbReference>
<evidence type="ECO:0000256" key="3">
    <source>
        <dbReference type="ARBA" id="ARBA00023125"/>
    </source>
</evidence>
<evidence type="ECO:0000256" key="1">
    <source>
        <dbReference type="ARBA" id="ARBA00004123"/>
    </source>
</evidence>
<dbReference type="InterPro" id="IPR016177">
    <property type="entry name" value="DNA-bd_dom_sf"/>
</dbReference>
<evidence type="ECO:0000259" key="7">
    <source>
        <dbReference type="PROSITE" id="PS51032"/>
    </source>
</evidence>
<keyword evidence="2" id="KW-0805">Transcription regulation</keyword>
<protein>
    <recommendedName>
        <fullName evidence="7">AP2/ERF domain-containing protein</fullName>
    </recommendedName>
</protein>
<dbReference type="Gene3D" id="3.30.730.10">
    <property type="entry name" value="AP2/ERF domain"/>
    <property type="match status" value="1"/>
</dbReference>
<keyword evidence="9" id="KW-1185">Reference proteome</keyword>
<organism evidence="8 9">
    <name type="scientific">Diacronema lutheri</name>
    <name type="common">Unicellular marine alga</name>
    <name type="synonym">Monochrysis lutheri</name>
    <dbReference type="NCBI Taxonomy" id="2081491"/>
    <lineage>
        <taxon>Eukaryota</taxon>
        <taxon>Haptista</taxon>
        <taxon>Haptophyta</taxon>
        <taxon>Pavlovophyceae</taxon>
        <taxon>Pavlovales</taxon>
        <taxon>Pavlovaceae</taxon>
        <taxon>Diacronema</taxon>
    </lineage>
</organism>
<name>A0A8J5XP90_DIALT</name>
<dbReference type="GO" id="GO:0003700">
    <property type="term" value="F:DNA-binding transcription factor activity"/>
    <property type="evidence" value="ECO:0007669"/>
    <property type="project" value="InterPro"/>
</dbReference>
<keyword evidence="4" id="KW-0804">Transcription</keyword>
<dbReference type="PROSITE" id="PS51032">
    <property type="entry name" value="AP2_ERF"/>
    <property type="match status" value="1"/>
</dbReference>
<evidence type="ECO:0000256" key="5">
    <source>
        <dbReference type="ARBA" id="ARBA00023242"/>
    </source>
</evidence>
<keyword evidence="5" id="KW-0539">Nucleus</keyword>
<dbReference type="Proteomes" id="UP000751190">
    <property type="component" value="Unassembled WGS sequence"/>
</dbReference>
<dbReference type="AlphaFoldDB" id="A0A8J5XP90"/>
<dbReference type="InterPro" id="IPR001471">
    <property type="entry name" value="AP2/ERF_dom"/>
</dbReference>
<dbReference type="OrthoDB" id="568096at2759"/>